<dbReference type="PANTHER" id="PTHR43775">
    <property type="entry name" value="FATTY ACID SYNTHASE"/>
    <property type="match status" value="1"/>
</dbReference>
<dbReference type="Gene3D" id="3.40.50.1820">
    <property type="entry name" value="alpha/beta hydrolase"/>
    <property type="match status" value="1"/>
</dbReference>
<evidence type="ECO:0000313" key="5">
    <source>
        <dbReference type="EMBL" id="AZE54557.1"/>
    </source>
</evidence>
<dbReference type="CDD" id="cd00833">
    <property type="entry name" value="PKS"/>
    <property type="match status" value="1"/>
</dbReference>
<dbReference type="PROSITE" id="PS52004">
    <property type="entry name" value="KS3_2"/>
    <property type="match status" value="1"/>
</dbReference>
<gene>
    <name evidence="5" type="ORF">C4K03_2402</name>
</gene>
<dbReference type="GO" id="GO:0006633">
    <property type="term" value="P:fatty acid biosynthetic process"/>
    <property type="evidence" value="ECO:0007669"/>
    <property type="project" value="TreeGrafter"/>
</dbReference>
<dbReference type="InterPro" id="IPR020841">
    <property type="entry name" value="PKS_Beta-ketoAc_synthase_dom"/>
</dbReference>
<dbReference type="Pfam" id="PF16197">
    <property type="entry name" value="KAsynt_C_assoc"/>
    <property type="match status" value="1"/>
</dbReference>
<dbReference type="SUPFAM" id="SSF53901">
    <property type="entry name" value="Thiolase-like"/>
    <property type="match status" value="1"/>
</dbReference>
<accession>A0A3G7U5F3</accession>
<dbReference type="Gene3D" id="3.40.47.10">
    <property type="match status" value="1"/>
</dbReference>
<evidence type="ECO:0000256" key="2">
    <source>
        <dbReference type="ARBA" id="ARBA00022553"/>
    </source>
</evidence>
<dbReference type="InterPro" id="IPR016039">
    <property type="entry name" value="Thiolase-like"/>
</dbReference>
<keyword evidence="1" id="KW-0596">Phosphopantetheine</keyword>
<keyword evidence="2" id="KW-0597">Phosphoprotein</keyword>
<dbReference type="InterPro" id="IPR000073">
    <property type="entry name" value="AB_hydrolase_1"/>
</dbReference>
<dbReference type="Pfam" id="PF02801">
    <property type="entry name" value="Ketoacyl-synt_C"/>
    <property type="match status" value="1"/>
</dbReference>
<dbReference type="InterPro" id="IPR050091">
    <property type="entry name" value="PKS_NRPS_Biosynth_Enz"/>
</dbReference>
<evidence type="ECO:0000256" key="1">
    <source>
        <dbReference type="ARBA" id="ARBA00022450"/>
    </source>
</evidence>
<dbReference type="Proteomes" id="UP000268696">
    <property type="component" value="Chromosome"/>
</dbReference>
<protein>
    <submittedName>
        <fullName evidence="5">Polyketide synthase</fullName>
    </submittedName>
</protein>
<dbReference type="InterPro" id="IPR014031">
    <property type="entry name" value="Ketoacyl_synth_C"/>
</dbReference>
<proteinExistence type="inferred from homology"/>
<dbReference type="SMART" id="SM00825">
    <property type="entry name" value="PKS_KS"/>
    <property type="match status" value="1"/>
</dbReference>
<dbReference type="Pfam" id="PF00561">
    <property type="entry name" value="Abhydrolase_1"/>
    <property type="match status" value="1"/>
</dbReference>
<dbReference type="SUPFAM" id="SSF53474">
    <property type="entry name" value="alpha/beta-Hydrolases"/>
    <property type="match status" value="1"/>
</dbReference>
<reference evidence="5 6" key="1">
    <citation type="submission" date="2018-03" db="EMBL/GenBank/DDBJ databases">
        <title>Diversity of phytobeneficial traits revealed by whole-genome analysis of worldwide-isolated phenazine-producing Pseudomonas spp.</title>
        <authorList>
            <person name="Biessy A."/>
            <person name="Novinscak A."/>
            <person name="Blom J."/>
            <person name="Leger G."/>
            <person name="Thomashow L.S."/>
            <person name="Cazorla F.M."/>
            <person name="Josic D."/>
            <person name="Filion M."/>
        </authorList>
    </citation>
    <scope>NUCLEOTIDE SEQUENCE [LARGE SCALE GENOMIC DNA]</scope>
    <source>
        <strain evidence="5 6">30B</strain>
    </source>
</reference>
<dbReference type="InterPro" id="IPR029058">
    <property type="entry name" value="AB_hydrolase_fold"/>
</dbReference>
<feature type="domain" description="Ketosynthase family 3 (KS3)" evidence="4">
    <location>
        <begin position="13"/>
        <end position="417"/>
    </location>
</feature>
<dbReference type="AlphaFoldDB" id="A0A3G7U5F3"/>
<keyword evidence="3" id="KW-0808">Transferase</keyword>
<dbReference type="InterPro" id="IPR032821">
    <property type="entry name" value="PKS_assoc"/>
</dbReference>
<evidence type="ECO:0000259" key="4">
    <source>
        <dbReference type="PROSITE" id="PS52004"/>
    </source>
</evidence>
<dbReference type="EMBL" id="CP027754">
    <property type="protein sequence ID" value="AZE54557.1"/>
    <property type="molecule type" value="Genomic_DNA"/>
</dbReference>
<dbReference type="RefSeq" id="WP_124377336.1">
    <property type="nucleotide sequence ID" value="NZ_CP027754.1"/>
</dbReference>
<dbReference type="PANTHER" id="PTHR43775:SF37">
    <property type="entry name" value="SI:DKEY-61P9.11"/>
    <property type="match status" value="1"/>
</dbReference>
<dbReference type="Gene3D" id="1.10.1240.100">
    <property type="match status" value="1"/>
</dbReference>
<organism evidence="5 6">
    <name type="scientific">Pseudomonas synxantha</name>
    <dbReference type="NCBI Taxonomy" id="47883"/>
    <lineage>
        <taxon>Bacteria</taxon>
        <taxon>Pseudomonadati</taxon>
        <taxon>Pseudomonadota</taxon>
        <taxon>Gammaproteobacteria</taxon>
        <taxon>Pseudomonadales</taxon>
        <taxon>Pseudomonadaceae</taxon>
        <taxon>Pseudomonas</taxon>
    </lineage>
</organism>
<dbReference type="InterPro" id="IPR014030">
    <property type="entry name" value="Ketoacyl_synth_N"/>
</dbReference>
<evidence type="ECO:0000313" key="6">
    <source>
        <dbReference type="Proteomes" id="UP000268696"/>
    </source>
</evidence>
<dbReference type="GO" id="GO:0004312">
    <property type="term" value="F:fatty acid synthase activity"/>
    <property type="evidence" value="ECO:0007669"/>
    <property type="project" value="TreeGrafter"/>
</dbReference>
<comment type="similarity">
    <text evidence="3">Belongs to the thiolase-like superfamily. Beta-ketoacyl-ACP synthases family.</text>
</comment>
<dbReference type="Pfam" id="PF00109">
    <property type="entry name" value="ketoacyl-synt"/>
    <property type="match status" value="1"/>
</dbReference>
<evidence type="ECO:0000256" key="3">
    <source>
        <dbReference type="RuleBase" id="RU003694"/>
    </source>
</evidence>
<sequence length="816" mass="87440">MSSLKHAGPLPRDSDIAIVGIAGEFPGASHLDELWPLLCNASLVISPIAQQGRWPASQSTGYCQHAGFIDNAHCFDAGFFSIAPVQALHIDPQERRLLQSAYHALENSGYFLDAHGDVGVYAAAMYAHYQRLDEGTTPFSTSFAQIANRISHRLDLHGPSLCVDTMCSSSLVALHLAATALRNGECRTALVGAANVHTTSGKFRLLCDGGYLSRSGRCHSFGAQADGYVPGEGSVALVLKTFAQAQKDGDKLWGVIRGSAIGSDGGASAFTVPVAEAQARVMQKALERAAVGAEQISYVECHGTGTPVGDPIEIEGLAGVYGAARKAASPLSIGTVKGNIGHLEAAAGLAGLAKVLLQIRHRQLAPNLGAIPANPKLDLKAAGLRISSHLRDWPGPHLAGINSFGAGGTNAHVIVQAPPVPAPCTPAPTGEFFFPVSGHTPEALRQRIEHLLQWLDRHPDATPYSIAFTLACTREHHRYRICVAASQLDTLRTTLRLALDSAFEDSRKAAASLPGPPVPSGNSAMDYQRGISVDWNALYPQKYLVELPPYPFGRQHFDALNAESAKLTAPAEPPSPKASSLLQWTCIPGTGPSLLLLTPTNVSIRAWRAQIAFFQRQHFNLLIPIYPGHDDNQLPPAPFTLPDVADEIARYIDQHLTGPIHCAGWSLGAAVALHLADRHPHALHSLTLICGSARFSYSIPHMLRAFSKEVHHWRELIDLQLGNDLQGKCTLLAGASSQALALYYPLLRSHDLSDRLSSLSTRTLIIHGAADTCISEQECRQLGRLLHSRIAVLPGGHLLPITAAMSLNTLLLEHML</sequence>
<name>A0A3G7U5F3_9PSED</name>